<dbReference type="Gene3D" id="1.25.40.20">
    <property type="entry name" value="Ankyrin repeat-containing domain"/>
    <property type="match status" value="1"/>
</dbReference>
<feature type="region of interest" description="Disordered" evidence="5">
    <location>
        <begin position="171"/>
        <end position="211"/>
    </location>
</feature>
<dbReference type="PANTHER" id="PTHR14491:SF7">
    <property type="entry name" value="SOSONDOWAH, ISOFORM G"/>
    <property type="match status" value="1"/>
</dbReference>
<dbReference type="EMBL" id="VSWD01000012">
    <property type="protein sequence ID" value="KAK3085585.1"/>
    <property type="molecule type" value="Genomic_DNA"/>
</dbReference>
<protein>
    <recommendedName>
        <fullName evidence="6">SOWAHA-C winged helix-turn-helix domain-containing protein</fullName>
    </recommendedName>
</protein>
<dbReference type="InterPro" id="IPR002110">
    <property type="entry name" value="Ankyrin_rpt"/>
</dbReference>
<feature type="domain" description="SOWAHA-C winged helix-turn-helix" evidence="6">
    <location>
        <begin position="8"/>
        <end position="85"/>
    </location>
</feature>
<evidence type="ECO:0000256" key="3">
    <source>
        <dbReference type="ARBA" id="ARBA00038122"/>
    </source>
</evidence>
<dbReference type="Proteomes" id="UP001186944">
    <property type="component" value="Unassembled WGS sequence"/>
</dbReference>
<dbReference type="PANTHER" id="PTHR14491">
    <property type="entry name" value="SOSONDOWAH, ISOFORM G"/>
    <property type="match status" value="1"/>
</dbReference>
<gene>
    <name evidence="7" type="ORF">FSP39_005710</name>
</gene>
<feature type="compositionally biased region" description="Basic residues" evidence="5">
    <location>
        <begin position="465"/>
        <end position="474"/>
    </location>
</feature>
<feature type="compositionally biased region" description="Polar residues" evidence="5">
    <location>
        <begin position="109"/>
        <end position="122"/>
    </location>
</feature>
<dbReference type="PROSITE" id="PS50088">
    <property type="entry name" value="ANK_REPEAT"/>
    <property type="match status" value="1"/>
</dbReference>
<feature type="region of interest" description="Disordered" evidence="5">
    <location>
        <begin position="414"/>
        <end position="505"/>
    </location>
</feature>
<dbReference type="SUPFAM" id="SSF48403">
    <property type="entry name" value="Ankyrin repeat"/>
    <property type="match status" value="1"/>
</dbReference>
<keyword evidence="8" id="KW-1185">Reference proteome</keyword>
<dbReference type="PROSITE" id="PS50297">
    <property type="entry name" value="ANK_REP_REGION"/>
    <property type="match status" value="1"/>
</dbReference>
<accession>A0AA88XJL9</accession>
<evidence type="ECO:0000256" key="1">
    <source>
        <dbReference type="ARBA" id="ARBA00022737"/>
    </source>
</evidence>
<dbReference type="SMART" id="SM00248">
    <property type="entry name" value="ANK"/>
    <property type="match status" value="1"/>
</dbReference>
<keyword evidence="2 4" id="KW-0040">ANK repeat</keyword>
<comment type="similarity">
    <text evidence="3">Belongs to the SOWAH family.</text>
</comment>
<keyword evidence="1" id="KW-0677">Repeat</keyword>
<organism evidence="7 8">
    <name type="scientific">Pinctada imbricata</name>
    <name type="common">Atlantic pearl-oyster</name>
    <name type="synonym">Pinctada martensii</name>
    <dbReference type="NCBI Taxonomy" id="66713"/>
    <lineage>
        <taxon>Eukaryota</taxon>
        <taxon>Metazoa</taxon>
        <taxon>Spiralia</taxon>
        <taxon>Lophotrochozoa</taxon>
        <taxon>Mollusca</taxon>
        <taxon>Bivalvia</taxon>
        <taxon>Autobranchia</taxon>
        <taxon>Pteriomorphia</taxon>
        <taxon>Pterioida</taxon>
        <taxon>Pterioidea</taxon>
        <taxon>Pteriidae</taxon>
        <taxon>Pinctada</taxon>
    </lineage>
</organism>
<sequence>MAASGFCLEAVKEFIIQNGYKVSNHELVTKFKSYLNDPVSKGQNREKFKDYVNTLASIKVDEKGDKVLVLKKKFRPDEESSESRHDRAMSEPPSNMADTTDGGGMSKVYSESNITTDSGSDRSSMVGSNLSVSSMASSAASQNSSQSGVEEDANASVVSVKERALQHFKRMESQSILDAPVIPSPKRKETRSTTPKDGTDQYEDDSHSSGSGYVTLEAEEREWIVTSASADYHPMHRMLQNNPKLVTVRGYTPLHIAAIHGHEEIIELLVQTYKADPNLRDYSGKKAKQYLRNNASTKAQRKLTSLSTTVELSDPGNIVIEGPELTAGARSSLQLRHAGNFGSKENRASIQLLLSRKLGSSVVSGRSLDDSFTRSSSFRRSKQVKAISSLIQGTSSGVKAMFRSTWAGSAEELNRLTGGHSNGRHTISRSPSATPPGSAGPSPNVRRRETVSKDRELMPPPSAPVRRHKMAHHSSSRENVNSEEMQRTTSEPSLGGRKPSSQTYI</sequence>
<evidence type="ECO:0000313" key="7">
    <source>
        <dbReference type="EMBL" id="KAK3085585.1"/>
    </source>
</evidence>
<feature type="region of interest" description="Disordered" evidence="5">
    <location>
        <begin position="73"/>
        <end position="131"/>
    </location>
</feature>
<dbReference type="Pfam" id="PF25877">
    <property type="entry name" value="WHD_SOWAH"/>
    <property type="match status" value="1"/>
</dbReference>
<dbReference type="InterPro" id="IPR036770">
    <property type="entry name" value="Ankyrin_rpt-contain_sf"/>
</dbReference>
<comment type="caution">
    <text evidence="7">The sequence shown here is derived from an EMBL/GenBank/DDBJ whole genome shotgun (WGS) entry which is preliminary data.</text>
</comment>
<evidence type="ECO:0000259" key="6">
    <source>
        <dbReference type="Pfam" id="PF25877"/>
    </source>
</evidence>
<feature type="compositionally biased region" description="Basic and acidic residues" evidence="5">
    <location>
        <begin position="75"/>
        <end position="89"/>
    </location>
</feature>
<feature type="compositionally biased region" description="Basic and acidic residues" evidence="5">
    <location>
        <begin position="446"/>
        <end position="457"/>
    </location>
</feature>
<dbReference type="Pfam" id="PF00023">
    <property type="entry name" value="Ank"/>
    <property type="match status" value="1"/>
</dbReference>
<dbReference type="InterPro" id="IPR058889">
    <property type="entry name" value="WHD_SOWAHA-C"/>
</dbReference>
<feature type="repeat" description="ANK" evidence="4">
    <location>
        <begin position="249"/>
        <end position="271"/>
    </location>
</feature>
<reference evidence="7" key="1">
    <citation type="submission" date="2019-08" db="EMBL/GenBank/DDBJ databases">
        <title>The improved chromosome-level genome for the pearl oyster Pinctada fucata martensii using PacBio sequencing and Hi-C.</title>
        <authorList>
            <person name="Zheng Z."/>
        </authorList>
    </citation>
    <scope>NUCLEOTIDE SEQUENCE</scope>
    <source>
        <strain evidence="7">ZZ-2019</strain>
        <tissue evidence="7">Adductor muscle</tissue>
    </source>
</reference>
<evidence type="ECO:0000256" key="4">
    <source>
        <dbReference type="PROSITE-ProRule" id="PRU00023"/>
    </source>
</evidence>
<name>A0AA88XJL9_PINIB</name>
<evidence type="ECO:0000256" key="2">
    <source>
        <dbReference type="ARBA" id="ARBA00023043"/>
    </source>
</evidence>
<dbReference type="AlphaFoldDB" id="A0AA88XJL9"/>
<evidence type="ECO:0000313" key="8">
    <source>
        <dbReference type="Proteomes" id="UP001186944"/>
    </source>
</evidence>
<feature type="compositionally biased region" description="Low complexity" evidence="5">
    <location>
        <begin position="428"/>
        <end position="443"/>
    </location>
</feature>
<feature type="compositionally biased region" description="Polar residues" evidence="5">
    <location>
        <begin position="477"/>
        <end position="492"/>
    </location>
</feature>
<evidence type="ECO:0000256" key="5">
    <source>
        <dbReference type="SAM" id="MobiDB-lite"/>
    </source>
</evidence>
<proteinExistence type="inferred from homology"/>